<keyword evidence="2" id="KW-1185">Reference proteome</keyword>
<evidence type="ECO:0000313" key="2">
    <source>
        <dbReference type="Proteomes" id="UP000828390"/>
    </source>
</evidence>
<protein>
    <submittedName>
        <fullName evidence="1">Uncharacterized protein</fullName>
    </submittedName>
</protein>
<dbReference type="AlphaFoldDB" id="A0A9D4F950"/>
<sequence>MWLWISKAYAKALSPNNLYASFRKHGIYPYYPNALDSSIFKPSALQQQNIPPSIQPSELEVSNIFFNKEANIKIQETTNTKAKVPQFNGQWQGYNLGCHGSAHTET</sequence>
<proteinExistence type="predicted"/>
<name>A0A9D4F950_DREPO</name>
<reference evidence="1" key="2">
    <citation type="submission" date="2020-11" db="EMBL/GenBank/DDBJ databases">
        <authorList>
            <person name="McCartney M.A."/>
            <person name="Auch B."/>
            <person name="Kono T."/>
            <person name="Mallez S."/>
            <person name="Becker A."/>
            <person name="Gohl D.M."/>
            <person name="Silverstein K.A.T."/>
            <person name="Koren S."/>
            <person name="Bechman K.B."/>
            <person name="Herman A."/>
            <person name="Abrahante J.E."/>
            <person name="Garbe J."/>
        </authorList>
    </citation>
    <scope>NUCLEOTIDE SEQUENCE</scope>
    <source>
        <strain evidence="1">Duluth1</strain>
        <tissue evidence="1">Whole animal</tissue>
    </source>
</reference>
<organism evidence="1 2">
    <name type="scientific">Dreissena polymorpha</name>
    <name type="common">Zebra mussel</name>
    <name type="synonym">Mytilus polymorpha</name>
    <dbReference type="NCBI Taxonomy" id="45954"/>
    <lineage>
        <taxon>Eukaryota</taxon>
        <taxon>Metazoa</taxon>
        <taxon>Spiralia</taxon>
        <taxon>Lophotrochozoa</taxon>
        <taxon>Mollusca</taxon>
        <taxon>Bivalvia</taxon>
        <taxon>Autobranchia</taxon>
        <taxon>Heteroconchia</taxon>
        <taxon>Euheterodonta</taxon>
        <taxon>Imparidentia</taxon>
        <taxon>Neoheterodontei</taxon>
        <taxon>Myida</taxon>
        <taxon>Dreissenoidea</taxon>
        <taxon>Dreissenidae</taxon>
        <taxon>Dreissena</taxon>
    </lineage>
</organism>
<evidence type="ECO:0000313" key="1">
    <source>
        <dbReference type="EMBL" id="KAH3791567.1"/>
    </source>
</evidence>
<gene>
    <name evidence="1" type="ORF">DPMN_145055</name>
</gene>
<dbReference type="EMBL" id="JAIWYP010000007">
    <property type="protein sequence ID" value="KAH3791567.1"/>
    <property type="molecule type" value="Genomic_DNA"/>
</dbReference>
<dbReference type="Proteomes" id="UP000828390">
    <property type="component" value="Unassembled WGS sequence"/>
</dbReference>
<reference evidence="1" key="1">
    <citation type="journal article" date="2019" name="bioRxiv">
        <title>The Genome of the Zebra Mussel, Dreissena polymorpha: A Resource for Invasive Species Research.</title>
        <authorList>
            <person name="McCartney M.A."/>
            <person name="Auch B."/>
            <person name="Kono T."/>
            <person name="Mallez S."/>
            <person name="Zhang Y."/>
            <person name="Obille A."/>
            <person name="Becker A."/>
            <person name="Abrahante J.E."/>
            <person name="Garbe J."/>
            <person name="Badalamenti J.P."/>
            <person name="Herman A."/>
            <person name="Mangelson H."/>
            <person name="Liachko I."/>
            <person name="Sullivan S."/>
            <person name="Sone E.D."/>
            <person name="Koren S."/>
            <person name="Silverstein K.A.T."/>
            <person name="Beckman K.B."/>
            <person name="Gohl D.M."/>
        </authorList>
    </citation>
    <scope>NUCLEOTIDE SEQUENCE</scope>
    <source>
        <strain evidence="1">Duluth1</strain>
        <tissue evidence="1">Whole animal</tissue>
    </source>
</reference>
<comment type="caution">
    <text evidence="1">The sequence shown here is derived from an EMBL/GenBank/DDBJ whole genome shotgun (WGS) entry which is preliminary data.</text>
</comment>
<accession>A0A9D4F950</accession>